<gene>
    <name evidence="1" type="ORF">BC751_0034</name>
</gene>
<sequence>MKTIEHLSLVLLIFLLISYNQVRGQNSNFAFFYNLDFIKDTTDLESRQKELMVLWSGPEMSMFQSYNGYLRDSVLNHYLNIAKDNDNNKRPAGSTDINKMLQEMNQFPVPLFSYKVVKHKNKGEINNFRKIFRTDYMYQESMGGITWTIEKEAKEILGYQCNLATCTYGGRKFMAWFAPELPLDDGPYIFQGLPGLIFELYDSECNFHFTLIGLERKSINIENYLPDNYLKVNKLKFFSIEDEYKKNVFSQMSEADAQRVSPSDALRVQERVKSENNRLELIIDN</sequence>
<protein>
    <submittedName>
        <fullName evidence="1">GLPGLI family protein</fullName>
    </submittedName>
</protein>
<comment type="caution">
    <text evidence="1">The sequence shown here is derived from an EMBL/GenBank/DDBJ whole genome shotgun (WGS) entry which is preliminary data.</text>
</comment>
<dbReference type="InterPro" id="IPR005901">
    <property type="entry name" value="GLPGLI"/>
</dbReference>
<evidence type="ECO:0000313" key="2">
    <source>
        <dbReference type="Proteomes" id="UP000292209"/>
    </source>
</evidence>
<dbReference type="Pfam" id="PF09697">
    <property type="entry name" value="Porph_ging"/>
    <property type="match status" value="1"/>
</dbReference>
<dbReference type="RefSeq" id="WP_165389769.1">
    <property type="nucleotide sequence ID" value="NZ_SGXG01000001.1"/>
</dbReference>
<organism evidence="1 2">
    <name type="scientific">Cecembia calidifontis</name>
    <dbReference type="NCBI Taxonomy" id="1187080"/>
    <lineage>
        <taxon>Bacteria</taxon>
        <taxon>Pseudomonadati</taxon>
        <taxon>Bacteroidota</taxon>
        <taxon>Cytophagia</taxon>
        <taxon>Cytophagales</taxon>
        <taxon>Cyclobacteriaceae</taxon>
        <taxon>Cecembia</taxon>
    </lineage>
</organism>
<name>A0A4Q7P3L8_9BACT</name>
<dbReference type="NCBIfam" id="TIGR01200">
    <property type="entry name" value="GLPGLI"/>
    <property type="match status" value="1"/>
</dbReference>
<keyword evidence="2" id="KW-1185">Reference proteome</keyword>
<accession>A0A4Q7P3L8</accession>
<reference evidence="1 2" key="1">
    <citation type="submission" date="2019-02" db="EMBL/GenBank/DDBJ databases">
        <title>Genomic Encyclopedia of Archaeal and Bacterial Type Strains, Phase II (KMG-II): from individual species to whole genera.</title>
        <authorList>
            <person name="Goeker M."/>
        </authorList>
    </citation>
    <scope>NUCLEOTIDE SEQUENCE [LARGE SCALE GENOMIC DNA]</scope>
    <source>
        <strain evidence="1 2">DSM 21411</strain>
    </source>
</reference>
<dbReference type="EMBL" id="SGXG01000001">
    <property type="protein sequence ID" value="RZS94536.1"/>
    <property type="molecule type" value="Genomic_DNA"/>
</dbReference>
<proteinExistence type="predicted"/>
<dbReference type="AlphaFoldDB" id="A0A4Q7P3L8"/>
<dbReference type="Proteomes" id="UP000292209">
    <property type="component" value="Unassembled WGS sequence"/>
</dbReference>
<evidence type="ECO:0000313" key="1">
    <source>
        <dbReference type="EMBL" id="RZS94536.1"/>
    </source>
</evidence>